<name>A0A2Z4Y834_SUMC1</name>
<evidence type="ECO:0000313" key="11">
    <source>
        <dbReference type="EMBL" id="AXA37401.1"/>
    </source>
</evidence>
<dbReference type="Proteomes" id="UP000262583">
    <property type="component" value="Chromosome"/>
</dbReference>
<keyword evidence="5 10" id="KW-0812">Transmembrane</keyword>
<keyword evidence="7 10" id="KW-1133">Transmembrane helix</keyword>
<dbReference type="PANTHER" id="PTHR33909">
    <property type="entry name" value="SEC TRANSLOCON ACCESSORY COMPLEX SUBUNIT YAJC"/>
    <property type="match status" value="1"/>
</dbReference>
<dbReference type="GO" id="GO:0015031">
    <property type="term" value="P:protein transport"/>
    <property type="evidence" value="ECO:0007669"/>
    <property type="project" value="UniProtKB-KW"/>
</dbReference>
<protein>
    <submittedName>
        <fullName evidence="11">Preprotein translocase subunit YajC</fullName>
    </submittedName>
</protein>
<proteinExistence type="inferred from homology"/>
<evidence type="ECO:0000256" key="4">
    <source>
        <dbReference type="ARBA" id="ARBA00022475"/>
    </source>
</evidence>
<evidence type="ECO:0000256" key="6">
    <source>
        <dbReference type="ARBA" id="ARBA00022927"/>
    </source>
</evidence>
<evidence type="ECO:0000256" key="1">
    <source>
        <dbReference type="ARBA" id="ARBA00004162"/>
    </source>
</evidence>
<keyword evidence="8" id="KW-0811">Translocation</keyword>
<evidence type="ECO:0000256" key="5">
    <source>
        <dbReference type="ARBA" id="ARBA00022692"/>
    </source>
</evidence>
<keyword evidence="6" id="KW-0653">Protein transport</keyword>
<sequence length="123" mass="13389">MSTSNWLMLAGQAGNAAPSGGGELTPMLLMMAALFLLFYFIILRPQKREQQRLEQMRNAVKKGDRVVTIGGIHGTVVAVDTTNNIVTVQVDRNVKIDFSKAAIATVIPKEEARAEEEAKKSSS</sequence>
<evidence type="ECO:0000256" key="9">
    <source>
        <dbReference type="ARBA" id="ARBA00023136"/>
    </source>
</evidence>
<evidence type="ECO:0000256" key="2">
    <source>
        <dbReference type="ARBA" id="ARBA00006742"/>
    </source>
</evidence>
<evidence type="ECO:0000313" key="12">
    <source>
        <dbReference type="Proteomes" id="UP000262583"/>
    </source>
</evidence>
<dbReference type="Pfam" id="PF02699">
    <property type="entry name" value="YajC"/>
    <property type="match status" value="1"/>
</dbReference>
<keyword evidence="3" id="KW-0813">Transport</keyword>
<dbReference type="GO" id="GO:0005886">
    <property type="term" value="C:plasma membrane"/>
    <property type="evidence" value="ECO:0007669"/>
    <property type="project" value="UniProtKB-SubCell"/>
</dbReference>
<keyword evidence="4" id="KW-1003">Cell membrane</keyword>
<gene>
    <name evidence="11" type="ORF">BRCON_2659</name>
</gene>
<comment type="similarity">
    <text evidence="2">Belongs to the YajC family.</text>
</comment>
<evidence type="ECO:0000256" key="10">
    <source>
        <dbReference type="SAM" id="Phobius"/>
    </source>
</evidence>
<dbReference type="InterPro" id="IPR003849">
    <property type="entry name" value="Preprotein_translocase_YajC"/>
</dbReference>
<dbReference type="KEGG" id="schv:BRCON_2659"/>
<dbReference type="SMART" id="SM01323">
    <property type="entry name" value="YajC"/>
    <property type="match status" value="1"/>
</dbReference>
<dbReference type="InterPro" id="IPR008991">
    <property type="entry name" value="Translation_prot_SH3-like_sf"/>
</dbReference>
<evidence type="ECO:0000256" key="3">
    <source>
        <dbReference type="ARBA" id="ARBA00022448"/>
    </source>
</evidence>
<dbReference type="SUPFAM" id="SSF50104">
    <property type="entry name" value="Translation proteins SH3-like domain"/>
    <property type="match status" value="1"/>
</dbReference>
<dbReference type="NCBIfam" id="TIGR00739">
    <property type="entry name" value="yajC"/>
    <property type="match status" value="1"/>
</dbReference>
<evidence type="ECO:0000256" key="7">
    <source>
        <dbReference type="ARBA" id="ARBA00022989"/>
    </source>
</evidence>
<keyword evidence="9 10" id="KW-0472">Membrane</keyword>
<evidence type="ECO:0000256" key="8">
    <source>
        <dbReference type="ARBA" id="ARBA00023010"/>
    </source>
</evidence>
<reference evidence="11 12" key="1">
    <citation type="submission" date="2018-05" db="EMBL/GenBank/DDBJ databases">
        <title>A metagenomic window into the 2 km-deep terrestrial subsurface aquifer revealed taxonomically and functionally diverse microbial community comprising novel uncultured bacterial lineages.</title>
        <authorList>
            <person name="Kadnikov V.V."/>
            <person name="Mardanov A.V."/>
            <person name="Beletsky A.V."/>
            <person name="Banks D."/>
            <person name="Pimenov N.V."/>
            <person name="Frank Y.A."/>
            <person name="Karnachuk O.V."/>
            <person name="Ravin N.V."/>
        </authorList>
    </citation>
    <scope>NUCLEOTIDE SEQUENCE [LARGE SCALE GENOMIC DNA]</scope>
    <source>
        <strain evidence="11">BY</strain>
    </source>
</reference>
<dbReference type="PANTHER" id="PTHR33909:SF1">
    <property type="entry name" value="SEC TRANSLOCON ACCESSORY COMPLEX SUBUNIT YAJC"/>
    <property type="match status" value="1"/>
</dbReference>
<organism evidence="11 12">
    <name type="scientific">Sumerlaea chitinivorans</name>
    <dbReference type="NCBI Taxonomy" id="2250252"/>
    <lineage>
        <taxon>Bacteria</taxon>
        <taxon>Candidatus Sumerlaeota</taxon>
        <taxon>Candidatus Sumerlaeia</taxon>
        <taxon>Candidatus Sumerlaeales</taxon>
        <taxon>Candidatus Sumerlaeaceae</taxon>
        <taxon>Candidatus Sumerlaea</taxon>
    </lineage>
</organism>
<accession>A0A2Z4Y834</accession>
<dbReference type="PRINTS" id="PR01853">
    <property type="entry name" value="YAJCTRNLCASE"/>
</dbReference>
<dbReference type="EMBL" id="CP030759">
    <property type="protein sequence ID" value="AXA37401.1"/>
    <property type="molecule type" value="Genomic_DNA"/>
</dbReference>
<comment type="subcellular location">
    <subcellularLocation>
        <location evidence="1">Cell membrane</location>
        <topology evidence="1">Single-pass membrane protein</topology>
    </subcellularLocation>
</comment>
<dbReference type="AlphaFoldDB" id="A0A2Z4Y834"/>
<feature type="transmembrane region" description="Helical" evidence="10">
    <location>
        <begin position="24"/>
        <end position="43"/>
    </location>
</feature>